<gene>
    <name evidence="10" type="ORF">BD324DRAFT_631818</name>
</gene>
<organism evidence="10 11">
    <name type="scientific">Kockovaella imperatae</name>
    <dbReference type="NCBI Taxonomy" id="4999"/>
    <lineage>
        <taxon>Eukaryota</taxon>
        <taxon>Fungi</taxon>
        <taxon>Dikarya</taxon>
        <taxon>Basidiomycota</taxon>
        <taxon>Agaricomycotina</taxon>
        <taxon>Tremellomycetes</taxon>
        <taxon>Tremellales</taxon>
        <taxon>Cuniculitremaceae</taxon>
        <taxon>Kockovaella</taxon>
    </lineage>
</organism>
<feature type="region of interest" description="Disordered" evidence="8">
    <location>
        <begin position="137"/>
        <end position="191"/>
    </location>
</feature>
<evidence type="ECO:0000256" key="4">
    <source>
        <dbReference type="ARBA" id="ARBA00022692"/>
    </source>
</evidence>
<evidence type="ECO:0000256" key="9">
    <source>
        <dbReference type="SAM" id="Phobius"/>
    </source>
</evidence>
<protein>
    <submittedName>
        <fullName evidence="10">Bestrophin, RFP-TM, chloride channel-domain-containing protein</fullName>
    </submittedName>
</protein>
<keyword evidence="7 9" id="KW-0472">Membrane</keyword>
<name>A0A1Y1UB28_9TREE</name>
<evidence type="ECO:0000256" key="2">
    <source>
        <dbReference type="ARBA" id="ARBA00022448"/>
    </source>
</evidence>
<dbReference type="GO" id="GO:0005254">
    <property type="term" value="F:chloride channel activity"/>
    <property type="evidence" value="ECO:0007669"/>
    <property type="project" value="InterPro"/>
</dbReference>
<dbReference type="GeneID" id="33558277"/>
<comment type="subcellular location">
    <subcellularLocation>
        <location evidence="1">Cell membrane</location>
        <topology evidence="1">Multi-pass membrane protein</topology>
    </subcellularLocation>
</comment>
<dbReference type="PANTHER" id="PTHR33281:SF19">
    <property type="entry name" value="VOLTAGE-DEPENDENT ANION CHANNEL-FORMING PROTEIN YNEE"/>
    <property type="match status" value="1"/>
</dbReference>
<dbReference type="EMBL" id="NBSH01000011">
    <property type="protein sequence ID" value="ORX35212.1"/>
    <property type="molecule type" value="Genomic_DNA"/>
</dbReference>
<dbReference type="PANTHER" id="PTHR33281">
    <property type="entry name" value="UPF0187 PROTEIN YNEE"/>
    <property type="match status" value="1"/>
</dbReference>
<feature type="transmembrane region" description="Helical" evidence="9">
    <location>
        <begin position="503"/>
        <end position="522"/>
    </location>
</feature>
<evidence type="ECO:0000256" key="8">
    <source>
        <dbReference type="SAM" id="MobiDB-lite"/>
    </source>
</evidence>
<dbReference type="Proteomes" id="UP000193218">
    <property type="component" value="Unassembled WGS sequence"/>
</dbReference>
<feature type="region of interest" description="Disordered" evidence="8">
    <location>
        <begin position="1"/>
        <end position="20"/>
    </location>
</feature>
<evidence type="ECO:0000256" key="5">
    <source>
        <dbReference type="ARBA" id="ARBA00022989"/>
    </source>
</evidence>
<sequence>MSSNEKISAGFQPSRPVTNRQDRGSTVVIMESFKQSLAWTAYKFTSTVLDEIWPQALLFTGIATMVTCISEFTSVQLQCNSITLTVLGVVVSLVVSFHTNNSYLKWWEGRNVWTNITSVSRQLAMLIWLQLPNNMKKKKEDGKEKDKGKGNDEKSKDKFEPPRAHEDDDDSDSKHSPEHRTKAVAEKEMEEQRSQIEGILIKKSYIGLIHAFSVAMKHSLRGEKGPFYSDLYNLIAWLPKYNPSAYPPITRDHLLVLWQNGIPRQKWHRADDVAAVPLSQQAAFDGYTFDIMPGADMPNPGPTDHEANPGGLTTRSEKFKSQAVNEAKKYVQDGQAKIMGFCHLDQKHRIRRGDTPVRLSQDDTIIITTVELMPPRHPPPATVWDFVPPLRIFKIVFDWFKTQKRLEQQERTRGGKRRRSAVKSEIAQEMLLYLHAFAADMVDMSVGNSFFTSQFMTGINELQKAISDLDKIATTPLPSAYRSQLRLTVWAYLFFLPVQLYQYLHWVTIPAVAIASVIYLGFLEIGSQIEMPFGYEQSDLDLDKFCANIGRQLAEVTAFPTRVPTKKIVRSHLNQPLLPSLSLSMPDLLGVPEVDPKPTSRGFNDSYQPRLDEQDKSDRTQMSQTHETTPPKSISEVEAALNANWRDVENAWQEFKSRKRHQLENKTGMEVAVLALRD</sequence>
<dbReference type="OrthoDB" id="1368at2759"/>
<dbReference type="RefSeq" id="XP_021869402.1">
    <property type="nucleotide sequence ID" value="XM_022016468.1"/>
</dbReference>
<keyword evidence="2" id="KW-0813">Transport</keyword>
<feature type="compositionally biased region" description="Basic and acidic residues" evidence="8">
    <location>
        <begin position="138"/>
        <end position="191"/>
    </location>
</feature>
<dbReference type="Pfam" id="PF25539">
    <property type="entry name" value="Bestrophin_2"/>
    <property type="match status" value="2"/>
</dbReference>
<keyword evidence="5 9" id="KW-1133">Transmembrane helix</keyword>
<keyword evidence="4 9" id="KW-0812">Transmembrane</keyword>
<accession>A0A1Y1UB28</accession>
<dbReference type="InParanoid" id="A0A1Y1UB28"/>
<comment type="caution">
    <text evidence="10">The sequence shown here is derived from an EMBL/GenBank/DDBJ whole genome shotgun (WGS) entry which is preliminary data.</text>
</comment>
<evidence type="ECO:0000313" key="11">
    <source>
        <dbReference type="Proteomes" id="UP000193218"/>
    </source>
</evidence>
<evidence type="ECO:0000256" key="6">
    <source>
        <dbReference type="ARBA" id="ARBA00023065"/>
    </source>
</evidence>
<proteinExistence type="predicted"/>
<evidence type="ECO:0000256" key="1">
    <source>
        <dbReference type="ARBA" id="ARBA00004651"/>
    </source>
</evidence>
<dbReference type="STRING" id="4999.A0A1Y1UB28"/>
<keyword evidence="3" id="KW-1003">Cell membrane</keyword>
<dbReference type="InterPro" id="IPR044669">
    <property type="entry name" value="YneE/VCCN1/2-like"/>
</dbReference>
<evidence type="ECO:0000313" key="10">
    <source>
        <dbReference type="EMBL" id="ORX35212.1"/>
    </source>
</evidence>
<dbReference type="AlphaFoldDB" id="A0A1Y1UB28"/>
<reference evidence="10 11" key="1">
    <citation type="submission" date="2017-03" db="EMBL/GenBank/DDBJ databases">
        <title>Widespread Adenine N6-methylation of Active Genes in Fungi.</title>
        <authorList>
            <consortium name="DOE Joint Genome Institute"/>
            <person name="Mondo S.J."/>
            <person name="Dannebaum R.O."/>
            <person name="Kuo R.C."/>
            <person name="Louie K.B."/>
            <person name="Bewick A.J."/>
            <person name="Labutti K."/>
            <person name="Haridas S."/>
            <person name="Kuo A."/>
            <person name="Salamov A."/>
            <person name="Ahrendt S.R."/>
            <person name="Lau R."/>
            <person name="Bowen B.P."/>
            <person name="Lipzen A."/>
            <person name="Sullivan W."/>
            <person name="Andreopoulos W.B."/>
            <person name="Clum A."/>
            <person name="Lindquist E."/>
            <person name="Daum C."/>
            <person name="Northen T.R."/>
            <person name="Ramamoorthy G."/>
            <person name="Schmitz R.J."/>
            <person name="Gryganskyi A."/>
            <person name="Culley D."/>
            <person name="Magnuson J."/>
            <person name="James T.Y."/>
            <person name="O'Malley M.A."/>
            <person name="Stajich J.E."/>
            <person name="Spatafora J.W."/>
            <person name="Visel A."/>
            <person name="Grigoriev I.V."/>
        </authorList>
    </citation>
    <scope>NUCLEOTIDE SEQUENCE [LARGE SCALE GENOMIC DNA]</scope>
    <source>
        <strain evidence="10 11">NRRL Y-17943</strain>
    </source>
</reference>
<feature type="region of interest" description="Disordered" evidence="8">
    <location>
        <begin position="592"/>
        <end position="636"/>
    </location>
</feature>
<dbReference type="GO" id="GO:0005886">
    <property type="term" value="C:plasma membrane"/>
    <property type="evidence" value="ECO:0007669"/>
    <property type="project" value="UniProtKB-SubCell"/>
</dbReference>
<keyword evidence="6" id="KW-0406">Ion transport</keyword>
<feature type="compositionally biased region" description="Basic and acidic residues" evidence="8">
    <location>
        <begin position="610"/>
        <end position="619"/>
    </location>
</feature>
<evidence type="ECO:0000256" key="7">
    <source>
        <dbReference type="ARBA" id="ARBA00023136"/>
    </source>
</evidence>
<evidence type="ECO:0000256" key="3">
    <source>
        <dbReference type="ARBA" id="ARBA00022475"/>
    </source>
</evidence>
<keyword evidence="11" id="KW-1185">Reference proteome</keyword>
<feature type="compositionally biased region" description="Polar residues" evidence="8">
    <location>
        <begin position="620"/>
        <end position="632"/>
    </location>
</feature>